<comment type="caution">
    <text evidence="2">The sequence shown here is derived from an EMBL/GenBank/DDBJ whole genome shotgun (WGS) entry which is preliminary data.</text>
</comment>
<name>A0A0G1SYL5_9BACT</name>
<dbReference type="EMBL" id="LCOJ01000030">
    <property type="protein sequence ID" value="KKU74631.1"/>
    <property type="molecule type" value="Genomic_DNA"/>
</dbReference>
<reference evidence="2 3" key="1">
    <citation type="journal article" date="2015" name="Nature">
        <title>rRNA introns, odd ribosomes, and small enigmatic genomes across a large radiation of phyla.</title>
        <authorList>
            <person name="Brown C.T."/>
            <person name="Hug L.A."/>
            <person name="Thomas B.C."/>
            <person name="Sharon I."/>
            <person name="Castelle C.J."/>
            <person name="Singh A."/>
            <person name="Wilkins M.J."/>
            <person name="Williams K.H."/>
            <person name="Banfield J.F."/>
        </authorList>
    </citation>
    <scope>NUCLEOTIDE SEQUENCE [LARGE SCALE GENOMIC DNA]</scope>
</reference>
<protein>
    <submittedName>
        <fullName evidence="2">Uncharacterized protein</fullName>
    </submittedName>
</protein>
<accession>A0A0G1SYL5</accession>
<keyword evidence="1" id="KW-0732">Signal</keyword>
<dbReference type="AlphaFoldDB" id="A0A0G1SYL5"/>
<dbReference type="Proteomes" id="UP000034879">
    <property type="component" value="Unassembled WGS sequence"/>
</dbReference>
<feature type="signal peptide" evidence="1">
    <location>
        <begin position="1"/>
        <end position="41"/>
    </location>
</feature>
<gene>
    <name evidence="2" type="ORF">UY01_C0030G0006</name>
</gene>
<proteinExistence type="predicted"/>
<organism evidence="2 3">
    <name type="scientific">Candidatus Nomurabacteria bacterium GW2011_GWB1_47_6</name>
    <dbReference type="NCBI Taxonomy" id="1618749"/>
    <lineage>
        <taxon>Bacteria</taxon>
        <taxon>Candidatus Nomuraibacteriota</taxon>
    </lineage>
</organism>
<evidence type="ECO:0000313" key="3">
    <source>
        <dbReference type="Proteomes" id="UP000034879"/>
    </source>
</evidence>
<evidence type="ECO:0000256" key="1">
    <source>
        <dbReference type="SAM" id="SignalP"/>
    </source>
</evidence>
<evidence type="ECO:0000313" key="2">
    <source>
        <dbReference type="EMBL" id="KKU74631.1"/>
    </source>
</evidence>
<feature type="chain" id="PRO_5002539717" evidence="1">
    <location>
        <begin position="42"/>
        <end position="611"/>
    </location>
</feature>
<sequence>MPPWYNDALLVKILRNKNHWILAAVLAGAFMLPAAFMPAQAATLGERVTFNVNAQYDFSGRTSIQTSLLAISEHAYFFIEDSFWQGRSYSEQQILLNKLITLGTEFDARIYQIETSFFGSEPNPGLDGDSRVYIVFSNLIDTAGGYIDTTNQYSKQQLVNSNEHELIFLNARVMSNELKSKTFLAHEFQHLISFQQRNLSRGIDDDVWINEMRSEYAVTLLGYNEPYDGSNLDRRVDSFNNTSTDSLTAWPNADADYGQIDLFGQYLVEHYGQAVLQSTMQSRQTSGYAINEALNAVGVRLNFGDVFLRWAAANWLNDASSDTALGYSNVGVRRDLKVPATRQLTGTENTLDEQFQDWQARWLKFSNWPTGSTGWLKVNFISPQLDDFRLVAIVYRPRAEVVLASAAPAPDPVTVTYFPVGSLVNGANFDLGTGITQIILIPAKMAKLASFGLREDYVPLRISTTRQISAVAASSPTPSVTPAVTPAAPSPLVDVGLSEGSLVQAQGDYRVYQIGRGWKRHILNPTIFRLNNWSFNQVITVAPAVLALYPESNLLRYDGNERVYLLDTAGIKHWLDMSGDYFVRSGRNFAAVFTIGLNEFSAYRLGNSIAR</sequence>